<dbReference type="PANTHER" id="PTHR30419:SF25">
    <property type="entry name" value="HTH-TYPE TRANSCRIPTIONAL REGULATOR YTLI"/>
    <property type="match status" value="1"/>
</dbReference>
<evidence type="ECO:0000256" key="1">
    <source>
        <dbReference type="ARBA" id="ARBA00009437"/>
    </source>
</evidence>
<dbReference type="AlphaFoldDB" id="A0A9D1XJF7"/>
<dbReference type="InterPro" id="IPR000847">
    <property type="entry name" value="LysR_HTH_N"/>
</dbReference>
<dbReference type="Pfam" id="PF03466">
    <property type="entry name" value="LysR_substrate"/>
    <property type="match status" value="1"/>
</dbReference>
<dbReference type="FunFam" id="1.10.10.10:FF:000001">
    <property type="entry name" value="LysR family transcriptional regulator"/>
    <property type="match status" value="1"/>
</dbReference>
<accession>A0A9D1XJF7</accession>
<dbReference type="GO" id="GO:0003677">
    <property type="term" value="F:DNA binding"/>
    <property type="evidence" value="ECO:0007669"/>
    <property type="project" value="UniProtKB-KW"/>
</dbReference>
<comment type="caution">
    <text evidence="6">The sequence shown here is derived from an EMBL/GenBank/DDBJ whole genome shotgun (WGS) entry which is preliminary data.</text>
</comment>
<evidence type="ECO:0000256" key="2">
    <source>
        <dbReference type="ARBA" id="ARBA00023015"/>
    </source>
</evidence>
<reference evidence="6" key="1">
    <citation type="journal article" date="2021" name="PeerJ">
        <title>Extensive microbial diversity within the chicken gut microbiome revealed by metagenomics and culture.</title>
        <authorList>
            <person name="Gilroy R."/>
            <person name="Ravi A."/>
            <person name="Getino M."/>
            <person name="Pursley I."/>
            <person name="Horton D.L."/>
            <person name="Alikhan N.F."/>
            <person name="Baker D."/>
            <person name="Gharbi K."/>
            <person name="Hall N."/>
            <person name="Watson M."/>
            <person name="Adriaenssens E.M."/>
            <person name="Foster-Nyarko E."/>
            <person name="Jarju S."/>
            <person name="Secka A."/>
            <person name="Antonio M."/>
            <person name="Oren A."/>
            <person name="Chaudhuri R.R."/>
            <person name="La Ragione R."/>
            <person name="Hildebrand F."/>
            <person name="Pallen M.J."/>
        </authorList>
    </citation>
    <scope>NUCLEOTIDE SEQUENCE</scope>
    <source>
        <strain evidence="6">ChiGjej1B1-14440</strain>
    </source>
</reference>
<evidence type="ECO:0000313" key="7">
    <source>
        <dbReference type="Proteomes" id="UP000886724"/>
    </source>
</evidence>
<organism evidence="6 7">
    <name type="scientific">Candidatus Erysipelatoclostridium merdavium</name>
    <dbReference type="NCBI Taxonomy" id="2838566"/>
    <lineage>
        <taxon>Bacteria</taxon>
        <taxon>Bacillati</taxon>
        <taxon>Bacillota</taxon>
        <taxon>Erysipelotrichia</taxon>
        <taxon>Erysipelotrichales</taxon>
        <taxon>Erysipelotrichales incertae sedis</taxon>
    </lineage>
</organism>
<protein>
    <submittedName>
        <fullName evidence="6">LysR family transcriptional regulator</fullName>
    </submittedName>
</protein>
<feature type="domain" description="HTH lysR-type" evidence="5">
    <location>
        <begin position="1"/>
        <end position="58"/>
    </location>
</feature>
<dbReference type="InterPro" id="IPR036390">
    <property type="entry name" value="WH_DNA-bd_sf"/>
</dbReference>
<dbReference type="InterPro" id="IPR036388">
    <property type="entry name" value="WH-like_DNA-bd_sf"/>
</dbReference>
<gene>
    <name evidence="6" type="ORF">H9980_01570</name>
</gene>
<dbReference type="SUPFAM" id="SSF46785">
    <property type="entry name" value="Winged helix' DNA-binding domain"/>
    <property type="match status" value="1"/>
</dbReference>
<comment type="similarity">
    <text evidence="1">Belongs to the LysR transcriptional regulatory family.</text>
</comment>
<proteinExistence type="inferred from homology"/>
<reference evidence="6" key="2">
    <citation type="submission" date="2021-04" db="EMBL/GenBank/DDBJ databases">
        <authorList>
            <person name="Gilroy R."/>
        </authorList>
    </citation>
    <scope>NUCLEOTIDE SEQUENCE</scope>
    <source>
        <strain evidence="6">ChiGjej1B1-14440</strain>
    </source>
</reference>
<dbReference type="SUPFAM" id="SSF53850">
    <property type="entry name" value="Periplasmic binding protein-like II"/>
    <property type="match status" value="1"/>
</dbReference>
<dbReference type="PANTHER" id="PTHR30419">
    <property type="entry name" value="HTH-TYPE TRANSCRIPTIONAL REGULATOR YBHD"/>
    <property type="match status" value="1"/>
</dbReference>
<dbReference type="EMBL" id="DXET01000039">
    <property type="protein sequence ID" value="HIX80643.1"/>
    <property type="molecule type" value="Genomic_DNA"/>
</dbReference>
<keyword evidence="4" id="KW-0804">Transcription</keyword>
<dbReference type="Pfam" id="PF00126">
    <property type="entry name" value="HTH_1"/>
    <property type="match status" value="1"/>
</dbReference>
<evidence type="ECO:0000256" key="4">
    <source>
        <dbReference type="ARBA" id="ARBA00023163"/>
    </source>
</evidence>
<evidence type="ECO:0000259" key="5">
    <source>
        <dbReference type="PROSITE" id="PS50931"/>
    </source>
</evidence>
<dbReference type="InterPro" id="IPR050950">
    <property type="entry name" value="HTH-type_LysR_regulators"/>
</dbReference>
<dbReference type="InterPro" id="IPR005119">
    <property type="entry name" value="LysR_subst-bd"/>
</dbReference>
<dbReference type="PROSITE" id="PS50931">
    <property type="entry name" value="HTH_LYSR"/>
    <property type="match status" value="1"/>
</dbReference>
<sequence length="298" mass="35273">MMFKQMQYFIAVVDTQSFTRAAELYYISQSAIAQQIKALEEELGAKLLIRKRKSFSLTPAGEYFYKHCQEILQDVDELCKKTRELEEDENILKVGYLRGYEGKEFKDAVLDFASLYPDVTINIIKGNHEELYKHLMDETVDLAISDQRRSFHDDFINYHLLHMDCCVEVSLNNPLSKEDILDVKDLRKENCILVTTPEQQAIEQEFYENIIGLKCKYLFANDIDEGRLMVMMNRGIMPIEHVKMPKNEKEGIKTIPLYRNQKLIQRNYCAFWKKEKSTYYIEEFADMMRKKFMISHQE</sequence>
<dbReference type="GO" id="GO:0005829">
    <property type="term" value="C:cytosol"/>
    <property type="evidence" value="ECO:0007669"/>
    <property type="project" value="TreeGrafter"/>
</dbReference>
<evidence type="ECO:0000256" key="3">
    <source>
        <dbReference type="ARBA" id="ARBA00023125"/>
    </source>
</evidence>
<name>A0A9D1XJF7_9FIRM</name>
<dbReference type="PRINTS" id="PR00039">
    <property type="entry name" value="HTHLYSR"/>
</dbReference>
<dbReference type="Gene3D" id="3.40.190.290">
    <property type="match status" value="1"/>
</dbReference>
<dbReference type="CDD" id="cd05466">
    <property type="entry name" value="PBP2_LTTR_substrate"/>
    <property type="match status" value="1"/>
</dbReference>
<keyword evidence="3" id="KW-0238">DNA-binding</keyword>
<dbReference type="Gene3D" id="1.10.10.10">
    <property type="entry name" value="Winged helix-like DNA-binding domain superfamily/Winged helix DNA-binding domain"/>
    <property type="match status" value="1"/>
</dbReference>
<evidence type="ECO:0000313" key="6">
    <source>
        <dbReference type="EMBL" id="HIX80643.1"/>
    </source>
</evidence>
<keyword evidence="2" id="KW-0805">Transcription regulation</keyword>
<dbReference type="Proteomes" id="UP000886724">
    <property type="component" value="Unassembled WGS sequence"/>
</dbReference>
<dbReference type="GO" id="GO:0003700">
    <property type="term" value="F:DNA-binding transcription factor activity"/>
    <property type="evidence" value="ECO:0007669"/>
    <property type="project" value="InterPro"/>
</dbReference>